<dbReference type="Gene3D" id="1.10.3210.10">
    <property type="entry name" value="Hypothetical protein af1432"/>
    <property type="match status" value="1"/>
</dbReference>
<dbReference type="PANTHER" id="PTHR33525:SF6">
    <property type="entry name" value="HDOD DOMAIN-CONTAINING PROTEIN"/>
    <property type="match status" value="1"/>
</dbReference>
<dbReference type="AlphaFoldDB" id="A0A4Q1CCY7"/>
<gene>
    <name evidence="2" type="ORF">ESB00_13555</name>
</gene>
<reference evidence="2 3" key="1">
    <citation type="submission" date="2019-01" db="EMBL/GenBank/DDBJ databases">
        <title>Lacunisphaera sp. strain TWA-58.</title>
        <authorList>
            <person name="Chen W.-M."/>
        </authorList>
    </citation>
    <scope>NUCLEOTIDE SEQUENCE [LARGE SCALE GENOMIC DNA]</scope>
    <source>
        <strain evidence="2 3">TWA-58</strain>
    </source>
</reference>
<sequence>MSAPQRYPSPEHLIQQMKALPSSLHSMQRAMQLLEDPNSSLDDLVELIRLERSLAAKVIHMANSAAYVGEPCDSIDQAVQRLGYSVVQDAAMALMAIEVFPGPLRLYGYPPQIVWRHSLAMACAMRELARIRQEDTAKAYALGLLHNIGMVLIDNWVMQRRPDARLERQDWPDEWQTAEMRLLGFDHAEATAEVMQTLNFPANMVEAARFQTRPDGARNAYRMAALMQMARWIRRQICGGNESCPLPEPNLLREQGMRIADLIEITQRVTGELDTLWNRLGLGQRRVA</sequence>
<dbReference type="PROSITE" id="PS51833">
    <property type="entry name" value="HDOD"/>
    <property type="match status" value="1"/>
</dbReference>
<protein>
    <submittedName>
        <fullName evidence="2">HDOD domain-containing protein</fullName>
    </submittedName>
</protein>
<dbReference type="InterPro" id="IPR013976">
    <property type="entry name" value="HDOD"/>
</dbReference>
<evidence type="ECO:0000313" key="2">
    <source>
        <dbReference type="EMBL" id="RXK56846.1"/>
    </source>
</evidence>
<dbReference type="Pfam" id="PF08668">
    <property type="entry name" value="HDOD"/>
    <property type="match status" value="1"/>
</dbReference>
<dbReference type="OrthoDB" id="9788446at2"/>
<dbReference type="EMBL" id="SDHX01000001">
    <property type="protein sequence ID" value="RXK56846.1"/>
    <property type="molecule type" value="Genomic_DNA"/>
</dbReference>
<evidence type="ECO:0000313" key="3">
    <source>
        <dbReference type="Proteomes" id="UP000290218"/>
    </source>
</evidence>
<evidence type="ECO:0000259" key="1">
    <source>
        <dbReference type="PROSITE" id="PS51833"/>
    </source>
</evidence>
<proteinExistence type="predicted"/>
<organism evidence="2 3">
    <name type="scientific">Oleiharenicola lentus</name>
    <dbReference type="NCBI Taxonomy" id="2508720"/>
    <lineage>
        <taxon>Bacteria</taxon>
        <taxon>Pseudomonadati</taxon>
        <taxon>Verrucomicrobiota</taxon>
        <taxon>Opitutia</taxon>
        <taxon>Opitutales</taxon>
        <taxon>Opitutaceae</taxon>
        <taxon>Oleiharenicola</taxon>
    </lineage>
</organism>
<keyword evidence="3" id="KW-1185">Reference proteome</keyword>
<dbReference type="SUPFAM" id="SSF109604">
    <property type="entry name" value="HD-domain/PDEase-like"/>
    <property type="match status" value="1"/>
</dbReference>
<comment type="caution">
    <text evidence="2">The sequence shown here is derived from an EMBL/GenBank/DDBJ whole genome shotgun (WGS) entry which is preliminary data.</text>
</comment>
<dbReference type="Proteomes" id="UP000290218">
    <property type="component" value="Unassembled WGS sequence"/>
</dbReference>
<dbReference type="InterPro" id="IPR052340">
    <property type="entry name" value="RNase_Y/CdgJ"/>
</dbReference>
<name>A0A4Q1CCY7_9BACT</name>
<dbReference type="PANTHER" id="PTHR33525">
    <property type="match status" value="1"/>
</dbReference>
<accession>A0A4Q1CCY7</accession>
<dbReference type="RefSeq" id="WP_129048211.1">
    <property type="nucleotide sequence ID" value="NZ_SDHX01000001.1"/>
</dbReference>
<feature type="domain" description="HDOD" evidence="1">
    <location>
        <begin position="20"/>
        <end position="214"/>
    </location>
</feature>